<dbReference type="RefSeq" id="WP_343919729.1">
    <property type="nucleotide sequence ID" value="NZ_BAAAKK010000005.1"/>
</dbReference>
<feature type="domain" description="Cupin type-2" evidence="1">
    <location>
        <begin position="17"/>
        <end position="88"/>
    </location>
</feature>
<dbReference type="InterPro" id="IPR011051">
    <property type="entry name" value="RmlC_Cupin_sf"/>
</dbReference>
<evidence type="ECO:0000313" key="3">
    <source>
        <dbReference type="Proteomes" id="UP001501266"/>
    </source>
</evidence>
<dbReference type="InterPro" id="IPR014710">
    <property type="entry name" value="RmlC-like_jellyroll"/>
</dbReference>
<organism evidence="2 3">
    <name type="scientific">Agrococcus citreus</name>
    <dbReference type="NCBI Taxonomy" id="84643"/>
    <lineage>
        <taxon>Bacteria</taxon>
        <taxon>Bacillati</taxon>
        <taxon>Actinomycetota</taxon>
        <taxon>Actinomycetes</taxon>
        <taxon>Micrococcales</taxon>
        <taxon>Microbacteriaceae</taxon>
        <taxon>Agrococcus</taxon>
    </lineage>
</organism>
<evidence type="ECO:0000313" key="2">
    <source>
        <dbReference type="EMBL" id="GAA1423820.1"/>
    </source>
</evidence>
<protein>
    <submittedName>
        <fullName evidence="2">Cupin</fullName>
    </submittedName>
</protein>
<name>A0ABN1YXB8_9MICO</name>
<sequence length="96" mass="10793">MTTSRLLADDDRFRIVEWTVEPGDSIEMHTHELDYAVVGVERSAMWAISPDGTELEVQLVPGDAYTRRAGATHRIENRGDVRVVFTEVEVKGHARA</sequence>
<dbReference type="SUPFAM" id="SSF51182">
    <property type="entry name" value="RmlC-like cupins"/>
    <property type="match status" value="1"/>
</dbReference>
<keyword evidence="3" id="KW-1185">Reference proteome</keyword>
<dbReference type="EMBL" id="BAAAKK010000005">
    <property type="protein sequence ID" value="GAA1423820.1"/>
    <property type="molecule type" value="Genomic_DNA"/>
</dbReference>
<dbReference type="InterPro" id="IPR013096">
    <property type="entry name" value="Cupin_2"/>
</dbReference>
<comment type="caution">
    <text evidence="2">The sequence shown here is derived from an EMBL/GenBank/DDBJ whole genome shotgun (WGS) entry which is preliminary data.</text>
</comment>
<dbReference type="Pfam" id="PF07883">
    <property type="entry name" value="Cupin_2"/>
    <property type="match status" value="1"/>
</dbReference>
<evidence type="ECO:0000259" key="1">
    <source>
        <dbReference type="Pfam" id="PF07883"/>
    </source>
</evidence>
<accession>A0ABN1YXB8</accession>
<proteinExistence type="predicted"/>
<reference evidence="2 3" key="1">
    <citation type="journal article" date="2019" name="Int. J. Syst. Evol. Microbiol.">
        <title>The Global Catalogue of Microorganisms (GCM) 10K type strain sequencing project: providing services to taxonomists for standard genome sequencing and annotation.</title>
        <authorList>
            <consortium name="The Broad Institute Genomics Platform"/>
            <consortium name="The Broad Institute Genome Sequencing Center for Infectious Disease"/>
            <person name="Wu L."/>
            <person name="Ma J."/>
        </authorList>
    </citation>
    <scope>NUCLEOTIDE SEQUENCE [LARGE SCALE GENOMIC DNA]</scope>
    <source>
        <strain evidence="2 3">JCM 12398</strain>
    </source>
</reference>
<dbReference type="Gene3D" id="2.60.120.10">
    <property type="entry name" value="Jelly Rolls"/>
    <property type="match status" value="1"/>
</dbReference>
<gene>
    <name evidence="2" type="ORF">GCM10009640_18690</name>
</gene>
<dbReference type="Proteomes" id="UP001501266">
    <property type="component" value="Unassembled WGS sequence"/>
</dbReference>